<evidence type="ECO:0000313" key="2">
    <source>
        <dbReference type="Proteomes" id="UP001060037"/>
    </source>
</evidence>
<dbReference type="Proteomes" id="UP001060037">
    <property type="component" value="Segment"/>
</dbReference>
<sequence length="47" mass="5408">MSEYQKAIMARTNKAKAMLIAAEQGKQLTFKPSDFHNLPCKPMRVKR</sequence>
<keyword evidence="2" id="KW-1185">Reference proteome</keyword>
<name>A0A9E7NLR8_9CAUD</name>
<protein>
    <submittedName>
        <fullName evidence="1">Uncharacterized protein</fullName>
    </submittedName>
</protein>
<dbReference type="EMBL" id="ON624112">
    <property type="protein sequence ID" value="UTQ78221.1"/>
    <property type="molecule type" value="Genomic_DNA"/>
</dbReference>
<accession>A0A9E7NLR8</accession>
<organism evidence="1 2">
    <name type="scientific">Aeromonas phage Aer_P220</name>
    <dbReference type="NCBI Taxonomy" id="2951227"/>
    <lineage>
        <taxon>Viruses</taxon>
        <taxon>Duplodnaviria</taxon>
        <taxon>Heunggongvirae</taxon>
        <taxon>Uroviricota</taxon>
        <taxon>Caudoviricetes</taxon>
        <taxon>Autographivirales</taxon>
        <taxon>Autographivirales incertae sedis</taxon>
        <taxon>Yinyavirus</taxon>
        <taxon>Yinyavirus AerP220</taxon>
    </lineage>
</organism>
<evidence type="ECO:0000313" key="1">
    <source>
        <dbReference type="EMBL" id="UTQ78221.1"/>
    </source>
</evidence>
<proteinExistence type="predicted"/>
<reference evidence="1" key="1">
    <citation type="submission" date="2022-05" db="EMBL/GenBank/DDBJ databases">
        <authorList>
            <person name="Tikunov A."/>
            <person name="Kozlova Y."/>
            <person name="Morozova V."/>
            <person name="Jdeed G."/>
            <person name="Bardasheva A."/>
            <person name="Tikunova N."/>
        </authorList>
    </citation>
    <scope>NUCLEOTIDE SEQUENCE</scope>
</reference>